<dbReference type="OrthoDB" id="121380at2759"/>
<dbReference type="EMBL" id="JAGMWT010000011">
    <property type="protein sequence ID" value="KAH7120024.1"/>
    <property type="molecule type" value="Genomic_DNA"/>
</dbReference>
<gene>
    <name evidence="2" type="ORF">B0J11DRAFT_73567</name>
</gene>
<dbReference type="CDD" id="cd03457">
    <property type="entry name" value="intradiol_dioxygenase_like"/>
    <property type="match status" value="1"/>
</dbReference>
<keyword evidence="2" id="KW-0223">Dioxygenase</keyword>
<dbReference type="GO" id="GO:0016702">
    <property type="term" value="F:oxidoreductase activity, acting on single donors with incorporation of molecular oxygen, incorporation of two atoms of oxygen"/>
    <property type="evidence" value="ECO:0007669"/>
    <property type="project" value="InterPro"/>
</dbReference>
<keyword evidence="3" id="KW-1185">Reference proteome</keyword>
<protein>
    <submittedName>
        <fullName evidence="2">Intradiol ring-cleavage dioxygenase</fullName>
    </submittedName>
</protein>
<keyword evidence="2" id="KW-0560">Oxidoreductase</keyword>
<dbReference type="GO" id="GO:0005506">
    <property type="term" value="F:iron ion binding"/>
    <property type="evidence" value="ECO:0007669"/>
    <property type="project" value="InterPro"/>
</dbReference>
<dbReference type="InterPro" id="IPR015889">
    <property type="entry name" value="Intradiol_dOase_core"/>
</dbReference>
<evidence type="ECO:0000313" key="3">
    <source>
        <dbReference type="Proteomes" id="UP000700596"/>
    </source>
</evidence>
<evidence type="ECO:0000313" key="2">
    <source>
        <dbReference type="EMBL" id="KAH7120024.1"/>
    </source>
</evidence>
<reference evidence="2" key="1">
    <citation type="journal article" date="2021" name="Nat. Commun.">
        <title>Genetic determinants of endophytism in the Arabidopsis root mycobiome.</title>
        <authorList>
            <person name="Mesny F."/>
            <person name="Miyauchi S."/>
            <person name="Thiergart T."/>
            <person name="Pickel B."/>
            <person name="Atanasova L."/>
            <person name="Karlsson M."/>
            <person name="Huettel B."/>
            <person name="Barry K.W."/>
            <person name="Haridas S."/>
            <person name="Chen C."/>
            <person name="Bauer D."/>
            <person name="Andreopoulos W."/>
            <person name="Pangilinan J."/>
            <person name="LaButti K."/>
            <person name="Riley R."/>
            <person name="Lipzen A."/>
            <person name="Clum A."/>
            <person name="Drula E."/>
            <person name="Henrissat B."/>
            <person name="Kohler A."/>
            <person name="Grigoriev I.V."/>
            <person name="Martin F.M."/>
            <person name="Hacquard S."/>
        </authorList>
    </citation>
    <scope>NUCLEOTIDE SEQUENCE</scope>
    <source>
        <strain evidence="2">MPI-CAGE-CH-0243</strain>
    </source>
</reference>
<organism evidence="2 3">
    <name type="scientific">Dendryphion nanum</name>
    <dbReference type="NCBI Taxonomy" id="256645"/>
    <lineage>
        <taxon>Eukaryota</taxon>
        <taxon>Fungi</taxon>
        <taxon>Dikarya</taxon>
        <taxon>Ascomycota</taxon>
        <taxon>Pezizomycotina</taxon>
        <taxon>Dothideomycetes</taxon>
        <taxon>Pleosporomycetidae</taxon>
        <taxon>Pleosporales</taxon>
        <taxon>Torulaceae</taxon>
        <taxon>Dendryphion</taxon>
    </lineage>
</organism>
<dbReference type="PANTHER" id="PTHR34315">
    <property type="match status" value="1"/>
</dbReference>
<accession>A0A9P9DIX7</accession>
<dbReference type="Proteomes" id="UP000700596">
    <property type="component" value="Unassembled WGS sequence"/>
</dbReference>
<proteinExistence type="predicted"/>
<sequence>MTFARVLTLVVAAIAVVSVVAHPALSEPEMVQYQQDVKRTTEAIGRCLEINQDLAARGLDQRDAALRHVRKARGINVDADLIARNTKPNKAAFLKWEGVDHEHHSGQSQDPQDLYDFRWGDTPKRKPSGCSTAAESIYGPYWADGQPRRQDIIEGNDGIYMRLALQVIDVNTCLPMQNARVDAWQANAHGNYDPKVTGFLRGWQPSSYQGTVDFDSIFPGHYGGRATHIHVVVRPDQQRHVAHVGMLYFDQQLRDAVETLAPYKDNDQSLVSNKDDAFAPDSASNNYDPFMQWAWLGDNKDDGLLAWTVIGVNNSDASVWQPSRKRSLFDEHIRQD</sequence>
<evidence type="ECO:0000256" key="1">
    <source>
        <dbReference type="SAM" id="SignalP"/>
    </source>
</evidence>
<keyword evidence="1" id="KW-0732">Signal</keyword>
<name>A0A9P9DIX7_9PLEO</name>
<dbReference type="PANTHER" id="PTHR34315:SF1">
    <property type="entry name" value="INTRADIOL RING-CLEAVAGE DIOXYGENASES DOMAIN-CONTAINING PROTEIN-RELATED"/>
    <property type="match status" value="1"/>
</dbReference>
<dbReference type="SUPFAM" id="SSF49482">
    <property type="entry name" value="Aromatic compound dioxygenase"/>
    <property type="match status" value="1"/>
</dbReference>
<comment type="caution">
    <text evidence="2">The sequence shown here is derived from an EMBL/GenBank/DDBJ whole genome shotgun (WGS) entry which is preliminary data.</text>
</comment>
<feature type="chain" id="PRO_5040244535" evidence="1">
    <location>
        <begin position="27"/>
        <end position="336"/>
    </location>
</feature>
<feature type="signal peptide" evidence="1">
    <location>
        <begin position="1"/>
        <end position="26"/>
    </location>
</feature>
<dbReference type="Gene3D" id="2.60.130.10">
    <property type="entry name" value="Aromatic compound dioxygenase"/>
    <property type="match status" value="1"/>
</dbReference>
<dbReference type="AlphaFoldDB" id="A0A9P9DIX7"/>